<feature type="region of interest" description="Disordered" evidence="1">
    <location>
        <begin position="1"/>
        <end position="40"/>
    </location>
</feature>
<dbReference type="KEGG" id="goe:108864473"/>
<evidence type="ECO:0000313" key="3">
    <source>
        <dbReference type="RefSeq" id="XP_018495726.1"/>
    </source>
</evidence>
<dbReference type="Gene3D" id="2.40.70.10">
    <property type="entry name" value="Acid Proteases"/>
    <property type="match status" value="1"/>
</dbReference>
<dbReference type="GeneID" id="108864473"/>
<evidence type="ECO:0000313" key="2">
    <source>
        <dbReference type="Proteomes" id="UP000694867"/>
    </source>
</evidence>
<dbReference type="SUPFAM" id="SSF50630">
    <property type="entry name" value="Acid proteases"/>
    <property type="match status" value="1"/>
</dbReference>
<dbReference type="AlphaFoldDB" id="A0AAJ7PA63"/>
<feature type="compositionally biased region" description="Basic and acidic residues" evidence="1">
    <location>
        <begin position="23"/>
        <end position="39"/>
    </location>
</feature>
<keyword evidence="2" id="KW-1185">Reference proteome</keyword>
<feature type="compositionally biased region" description="Basic and acidic residues" evidence="1">
    <location>
        <begin position="1"/>
        <end position="14"/>
    </location>
</feature>
<protein>
    <submittedName>
        <fullName evidence="3">Uncharacterized protein LOC108864473</fullName>
    </submittedName>
</protein>
<name>A0AAJ7PA63_9ACAR</name>
<dbReference type="RefSeq" id="XP_018495726.1">
    <property type="nucleotide sequence ID" value="XM_018640210.1"/>
</dbReference>
<proteinExistence type="predicted"/>
<sequence length="223" mass="24976">MEHVTFEDTFEELRSAPGHQRSRLGETDEPRKNRAEGGRKTPRVCRFHAKFVEKARNCPMPRSLDGKKAPVQRNEERAYRPSVLALAAGSQPKGDLFFVQCNLSGRRFLVDPGAQVSMVPPSQSERGTPTDRHLLVANHSNINTYVMNDLSLNLAGRFTHVCELIIADVTHPILGYDFLRSAGLLVDLRGRRLLDNHSLVSIPLQPARFRSAIGNLTRPGNEF</sequence>
<dbReference type="Proteomes" id="UP000694867">
    <property type="component" value="Unplaced"/>
</dbReference>
<organism evidence="2 3">
    <name type="scientific">Galendromus occidentalis</name>
    <name type="common">western predatory mite</name>
    <dbReference type="NCBI Taxonomy" id="34638"/>
    <lineage>
        <taxon>Eukaryota</taxon>
        <taxon>Metazoa</taxon>
        <taxon>Ecdysozoa</taxon>
        <taxon>Arthropoda</taxon>
        <taxon>Chelicerata</taxon>
        <taxon>Arachnida</taxon>
        <taxon>Acari</taxon>
        <taxon>Parasitiformes</taxon>
        <taxon>Mesostigmata</taxon>
        <taxon>Gamasina</taxon>
        <taxon>Phytoseioidea</taxon>
        <taxon>Phytoseiidae</taxon>
        <taxon>Typhlodrominae</taxon>
        <taxon>Galendromus</taxon>
    </lineage>
</organism>
<gene>
    <name evidence="3" type="primary">LOC108864473</name>
</gene>
<accession>A0AAJ7PA63</accession>
<dbReference type="InterPro" id="IPR021109">
    <property type="entry name" value="Peptidase_aspartic_dom_sf"/>
</dbReference>
<evidence type="ECO:0000256" key="1">
    <source>
        <dbReference type="SAM" id="MobiDB-lite"/>
    </source>
</evidence>
<reference evidence="3" key="1">
    <citation type="submission" date="2025-08" db="UniProtKB">
        <authorList>
            <consortium name="RefSeq"/>
        </authorList>
    </citation>
    <scope>IDENTIFICATION</scope>
</reference>